<organism evidence="2 3">
    <name type="scientific">Carnobacterium maltaromaticum</name>
    <name type="common">Carnobacterium piscicola</name>
    <dbReference type="NCBI Taxonomy" id="2751"/>
    <lineage>
        <taxon>Bacteria</taxon>
        <taxon>Bacillati</taxon>
        <taxon>Bacillota</taxon>
        <taxon>Bacilli</taxon>
        <taxon>Lactobacillales</taxon>
        <taxon>Carnobacteriaceae</taxon>
        <taxon>Carnobacterium</taxon>
    </lineage>
</organism>
<evidence type="ECO:0000256" key="1">
    <source>
        <dbReference type="SAM" id="Coils"/>
    </source>
</evidence>
<name>A0AAW9JW97_CARML</name>
<keyword evidence="1" id="KW-0175">Coiled coil</keyword>
<protein>
    <submittedName>
        <fullName evidence="2">DUF6262 family protein</fullName>
    </submittedName>
</protein>
<comment type="caution">
    <text evidence="2">The sequence shown here is derived from an EMBL/GenBank/DDBJ whole genome shotgun (WGS) entry which is preliminary data.</text>
</comment>
<dbReference type="EMBL" id="JAVBVO010000034">
    <property type="protein sequence ID" value="MDZ5760792.1"/>
    <property type="molecule type" value="Genomic_DNA"/>
</dbReference>
<dbReference type="Proteomes" id="UP001290462">
    <property type="component" value="Unassembled WGS sequence"/>
</dbReference>
<dbReference type="AlphaFoldDB" id="A0AAW9JW97"/>
<evidence type="ECO:0000313" key="3">
    <source>
        <dbReference type="Proteomes" id="UP001290462"/>
    </source>
</evidence>
<dbReference type="Pfam" id="PF19776">
    <property type="entry name" value="DUF6262"/>
    <property type="match status" value="1"/>
</dbReference>
<reference evidence="2" key="1">
    <citation type="submission" date="2023-08" db="EMBL/GenBank/DDBJ databases">
        <title>Genomic characterization of piscicolin 126 produced by Carnobacterium maltaromaticum CM22 strain isolated from salmon (Salmo salar).</title>
        <authorList>
            <person name="Gonzalez-Gragera E."/>
            <person name="Garcia-Lopez J.D."/>
            <person name="Teso-Perez C."/>
            <person name="Gimenez-Hernandez I."/>
            <person name="Peralta-Sanchez J.M."/>
            <person name="Valdivia E."/>
            <person name="Montalban-Lopez M."/>
            <person name="Martin-Platero A.M."/>
            <person name="Banos A."/>
            <person name="Martinez-Bueno M."/>
        </authorList>
    </citation>
    <scope>NUCLEOTIDE SEQUENCE</scope>
    <source>
        <strain evidence="2">CM22</strain>
    </source>
</reference>
<proteinExistence type="predicted"/>
<dbReference type="InterPro" id="IPR046229">
    <property type="entry name" value="TnpC-like"/>
</dbReference>
<evidence type="ECO:0000313" key="2">
    <source>
        <dbReference type="EMBL" id="MDZ5760792.1"/>
    </source>
</evidence>
<accession>A0AAW9JW97</accession>
<dbReference type="RefSeq" id="WP_322809936.1">
    <property type="nucleotide sequence ID" value="NZ_JAVBVO010000034.1"/>
</dbReference>
<gene>
    <name evidence="2" type="ORF">RAK27_19290</name>
</gene>
<sequence>MVNNQPNTEGLVKHIKNKSEKSNWNVEQAIKEMKSLSIPINFSSVAKRAQVSKTYLYKHVSFRKEILTLRLFPSVIKKEEKKSINSKDVLIDVLRSRIQVLEKEKALLKMEVKQLKLDNKEQLGELYDSI</sequence>
<feature type="coiled-coil region" evidence="1">
    <location>
        <begin position="91"/>
        <end position="118"/>
    </location>
</feature>